<feature type="transmembrane region" description="Helical" evidence="1">
    <location>
        <begin position="200"/>
        <end position="218"/>
    </location>
</feature>
<dbReference type="PANTHER" id="PTHR45830">
    <property type="entry name" value="SERPENTINE RECEPTOR, CLASS I"/>
    <property type="match status" value="1"/>
</dbReference>
<evidence type="ECO:0000313" key="2">
    <source>
        <dbReference type="Proteomes" id="UP000887575"/>
    </source>
</evidence>
<evidence type="ECO:0008006" key="4">
    <source>
        <dbReference type="Google" id="ProtNLM"/>
    </source>
</evidence>
<name>A0AAF3F8R3_9BILA</name>
<keyword evidence="2" id="KW-1185">Reference proteome</keyword>
<organism evidence="2 3">
    <name type="scientific">Mesorhabditis belari</name>
    <dbReference type="NCBI Taxonomy" id="2138241"/>
    <lineage>
        <taxon>Eukaryota</taxon>
        <taxon>Metazoa</taxon>
        <taxon>Ecdysozoa</taxon>
        <taxon>Nematoda</taxon>
        <taxon>Chromadorea</taxon>
        <taxon>Rhabditida</taxon>
        <taxon>Rhabditina</taxon>
        <taxon>Rhabditomorpha</taxon>
        <taxon>Rhabditoidea</taxon>
        <taxon>Rhabditidae</taxon>
        <taxon>Mesorhabditinae</taxon>
        <taxon>Mesorhabditis</taxon>
    </lineage>
</organism>
<dbReference type="PANTHER" id="PTHR45830:SF15">
    <property type="entry name" value="SERPENTINE RECEPTOR, CLASS I"/>
    <property type="match status" value="1"/>
</dbReference>
<keyword evidence="1" id="KW-0812">Transmembrane</keyword>
<protein>
    <recommendedName>
        <fullName evidence="4">G protein-coupled receptor</fullName>
    </recommendedName>
</protein>
<dbReference type="WBParaSite" id="MBELARI_LOCUS2335">
    <property type="protein sequence ID" value="MBELARI_LOCUS2335"/>
    <property type="gene ID" value="MBELARI_LOCUS2335"/>
</dbReference>
<proteinExistence type="predicted"/>
<accession>A0AAF3F8R3</accession>
<reference evidence="3" key="1">
    <citation type="submission" date="2024-02" db="UniProtKB">
        <authorList>
            <consortium name="WormBaseParasite"/>
        </authorList>
    </citation>
    <scope>IDENTIFICATION</scope>
</reference>
<feature type="transmembrane region" description="Helical" evidence="1">
    <location>
        <begin position="87"/>
        <end position="110"/>
    </location>
</feature>
<feature type="transmembrane region" description="Helical" evidence="1">
    <location>
        <begin position="116"/>
        <end position="141"/>
    </location>
</feature>
<dbReference type="Proteomes" id="UP000887575">
    <property type="component" value="Unassembled WGS sequence"/>
</dbReference>
<sequence>MQTILLIGGILVMTMLISTAQCVGYRHWLILDQSHPMKVTARQFTIAVLVSYAFFNGMIAFAIATMPVECGPNQPNLARIIQMYPDMVFLSSLTDICSLYTAPAFPPYIMINSMTILFYEVIIFAVYSLPTCTFIIIHSFLLLDGRSVYMSEKTRQMHKQYLVLLIQGMLVPMLLIAIPLVFFAYVLVTKTFVPQALLNFLWSLMFAHTFVCSLNILFTSKHYRATIMNFMRRHLRR</sequence>
<keyword evidence="1" id="KW-1133">Transmembrane helix</keyword>
<dbReference type="AlphaFoldDB" id="A0AAF3F8R3"/>
<feature type="transmembrane region" description="Helical" evidence="1">
    <location>
        <begin position="162"/>
        <end position="188"/>
    </location>
</feature>
<keyword evidence="1" id="KW-0472">Membrane</keyword>
<dbReference type="Pfam" id="PF10318">
    <property type="entry name" value="7TM_GPCR_Srh"/>
    <property type="match status" value="1"/>
</dbReference>
<dbReference type="InterPro" id="IPR019422">
    <property type="entry name" value="7TM_GPCR_serpentine_rcpt_Srh"/>
</dbReference>
<feature type="transmembrane region" description="Helical" evidence="1">
    <location>
        <begin position="46"/>
        <end position="66"/>
    </location>
</feature>
<evidence type="ECO:0000256" key="1">
    <source>
        <dbReference type="SAM" id="Phobius"/>
    </source>
</evidence>
<evidence type="ECO:0000313" key="3">
    <source>
        <dbReference type="WBParaSite" id="MBELARI_LOCUS2335"/>
    </source>
</evidence>